<dbReference type="PRINTS" id="PR00682">
    <property type="entry name" value="IPNSYNTHASE"/>
</dbReference>
<accession>A0A4P7N571</accession>
<sequence length="371" mass="42043">MATETTKTMPTMAFPKYQHPAETKHELDWAELVTLDLSQFDAPGGKEKLAVQLRDAVHQVGFFYVVNHGLGQDAVDEQYAIGQEVFKLPLEEKMKHIADIASGSYNGYRPAGMRELAPGLRDNVEMYNMFKMNGKLERSHPEVVAQHRAKVEAFQRHLVEDVVRKLLVLLAIVLDLPDENQLLEGHRFDDISDCHLRYMYYHARSPEENAKFGDVYVGGHTDYGTLTLLFRQPVAALQVRMADGGWKWVKPYPESITVNIADALQFWSGGYLKSSIHRVAVPPEDQAHINRLGLLYFVRPGSDLTLKTLESPLLRRLGLKTDEDEAAGIKGADWVKERVRQDLEKAKEDKEKVGTKEIPVLGGLSVKYYRD</sequence>
<dbReference type="InterPro" id="IPR026992">
    <property type="entry name" value="DIOX_N"/>
</dbReference>
<evidence type="ECO:0000256" key="2">
    <source>
        <dbReference type="RuleBase" id="RU003682"/>
    </source>
</evidence>
<dbReference type="GO" id="GO:0046872">
    <property type="term" value="F:metal ion binding"/>
    <property type="evidence" value="ECO:0007669"/>
    <property type="project" value="UniProtKB-KW"/>
</dbReference>
<keyword evidence="2" id="KW-0408">Iron</keyword>
<dbReference type="PROSITE" id="PS51471">
    <property type="entry name" value="FE2OG_OXY"/>
    <property type="match status" value="1"/>
</dbReference>
<dbReference type="SUPFAM" id="SSF51197">
    <property type="entry name" value="Clavaminate synthase-like"/>
    <property type="match status" value="1"/>
</dbReference>
<gene>
    <name evidence="4" type="ORF">PoMZ_02612</name>
</gene>
<evidence type="ECO:0000256" key="1">
    <source>
        <dbReference type="ARBA" id="ARBA00008056"/>
    </source>
</evidence>
<keyword evidence="2" id="KW-0560">Oxidoreductase</keyword>
<organism evidence="4 5">
    <name type="scientific">Pyricularia oryzae</name>
    <name type="common">Rice blast fungus</name>
    <name type="synonym">Magnaporthe oryzae</name>
    <dbReference type="NCBI Taxonomy" id="318829"/>
    <lineage>
        <taxon>Eukaryota</taxon>
        <taxon>Fungi</taxon>
        <taxon>Dikarya</taxon>
        <taxon>Ascomycota</taxon>
        <taxon>Pezizomycotina</taxon>
        <taxon>Sordariomycetes</taxon>
        <taxon>Sordariomycetidae</taxon>
        <taxon>Magnaporthales</taxon>
        <taxon>Pyriculariaceae</taxon>
        <taxon>Pyricularia</taxon>
    </lineage>
</organism>
<dbReference type="EMBL" id="CP034205">
    <property type="protein sequence ID" value="QBZ57678.1"/>
    <property type="molecule type" value="Genomic_DNA"/>
</dbReference>
<dbReference type="InterPro" id="IPR027443">
    <property type="entry name" value="IPNS-like_sf"/>
</dbReference>
<reference evidence="4 5" key="1">
    <citation type="journal article" date="2019" name="Mol. Biol. Evol.">
        <title>Blast fungal genomes show frequent chromosomal changes, gene gains and losses, and effector gene turnover.</title>
        <authorList>
            <person name="Gomez Luciano L.B."/>
            <person name="Jason Tsai I."/>
            <person name="Chuma I."/>
            <person name="Tosa Y."/>
            <person name="Chen Y.H."/>
            <person name="Li J.Y."/>
            <person name="Li M.Y."/>
            <person name="Jade Lu M.Y."/>
            <person name="Nakayashiki H."/>
            <person name="Li W.H."/>
        </authorList>
    </citation>
    <scope>NUCLEOTIDE SEQUENCE [LARGE SCALE GENOMIC DNA]</scope>
    <source>
        <strain evidence="4">MZ5-1-6</strain>
    </source>
</reference>
<dbReference type="GO" id="GO:0016491">
    <property type="term" value="F:oxidoreductase activity"/>
    <property type="evidence" value="ECO:0007669"/>
    <property type="project" value="UniProtKB-KW"/>
</dbReference>
<dbReference type="Pfam" id="PF03171">
    <property type="entry name" value="2OG-FeII_Oxy"/>
    <property type="match status" value="1"/>
</dbReference>
<evidence type="ECO:0000313" key="5">
    <source>
        <dbReference type="Proteomes" id="UP000294847"/>
    </source>
</evidence>
<proteinExistence type="inferred from homology"/>
<dbReference type="Pfam" id="PF14226">
    <property type="entry name" value="DIOX_N"/>
    <property type="match status" value="1"/>
</dbReference>
<comment type="similarity">
    <text evidence="1 2">Belongs to the iron/ascorbate-dependent oxidoreductase family.</text>
</comment>
<name>A0A4P7N571_PYROR</name>
<dbReference type="AlphaFoldDB" id="A0A4P7N571"/>
<feature type="domain" description="Fe2OG dioxygenase" evidence="3">
    <location>
        <begin position="190"/>
        <end position="300"/>
    </location>
</feature>
<dbReference type="FunFam" id="2.60.120.330:FF:000040">
    <property type="entry name" value="Chromosome 21, whole genome shotgun sequence"/>
    <property type="match status" value="1"/>
</dbReference>
<keyword evidence="2" id="KW-0479">Metal-binding</keyword>
<evidence type="ECO:0000313" key="4">
    <source>
        <dbReference type="EMBL" id="QBZ57678.1"/>
    </source>
</evidence>
<dbReference type="GO" id="GO:0044283">
    <property type="term" value="P:small molecule biosynthetic process"/>
    <property type="evidence" value="ECO:0007669"/>
    <property type="project" value="UniProtKB-ARBA"/>
</dbReference>
<dbReference type="InterPro" id="IPR044861">
    <property type="entry name" value="IPNS-like_FE2OG_OXY"/>
</dbReference>
<dbReference type="InterPro" id="IPR005123">
    <property type="entry name" value="Oxoglu/Fe-dep_dioxygenase_dom"/>
</dbReference>
<dbReference type="Gene3D" id="2.60.120.330">
    <property type="entry name" value="B-lactam Antibiotic, Isopenicillin N Synthase, Chain"/>
    <property type="match status" value="1"/>
</dbReference>
<protein>
    <recommendedName>
        <fullName evidence="3">Fe2OG dioxygenase domain-containing protein</fullName>
    </recommendedName>
</protein>
<dbReference type="InterPro" id="IPR050231">
    <property type="entry name" value="Iron_ascorbate_oxido_reductase"/>
</dbReference>
<dbReference type="Proteomes" id="UP000294847">
    <property type="component" value="Chromosome 2"/>
</dbReference>
<evidence type="ECO:0000259" key="3">
    <source>
        <dbReference type="PROSITE" id="PS51471"/>
    </source>
</evidence>
<dbReference type="PANTHER" id="PTHR47990">
    <property type="entry name" value="2-OXOGLUTARATE (2OG) AND FE(II)-DEPENDENT OXYGENASE SUPERFAMILY PROTEIN-RELATED"/>
    <property type="match status" value="1"/>
</dbReference>